<organism evidence="9 10">
    <name type="scientific">Denitratimonas tolerans</name>
    <dbReference type="NCBI Taxonomy" id="1338420"/>
    <lineage>
        <taxon>Bacteria</taxon>
        <taxon>Pseudomonadati</taxon>
        <taxon>Pseudomonadota</taxon>
        <taxon>Gammaproteobacteria</taxon>
        <taxon>Lysobacterales</taxon>
        <taxon>Lysobacteraceae</taxon>
        <taxon>Denitratimonas</taxon>
    </lineage>
</organism>
<keyword evidence="10" id="KW-1185">Reference proteome</keyword>
<dbReference type="EMBL" id="JBBDHC010000016">
    <property type="protein sequence ID" value="MEJ1250222.1"/>
    <property type="molecule type" value="Genomic_DNA"/>
</dbReference>
<name>A0AAW9R8A4_9GAMM</name>
<evidence type="ECO:0000256" key="2">
    <source>
        <dbReference type="ARBA" id="ARBA00022722"/>
    </source>
</evidence>
<evidence type="ECO:0000256" key="5">
    <source>
        <dbReference type="HAMAP-Rule" id="MF_00378"/>
    </source>
</evidence>
<dbReference type="AlphaFoldDB" id="A0AAW9R8A4"/>
<dbReference type="GO" id="GO:0005737">
    <property type="term" value="C:cytoplasm"/>
    <property type="evidence" value="ECO:0007669"/>
    <property type="project" value="UniProtKB-SubCell"/>
</dbReference>
<dbReference type="InterPro" id="IPR025824">
    <property type="entry name" value="OB-fold_nuc-bd_dom"/>
</dbReference>
<evidence type="ECO:0000259" key="8">
    <source>
        <dbReference type="Pfam" id="PF13742"/>
    </source>
</evidence>
<dbReference type="Pfam" id="PF02601">
    <property type="entry name" value="Exonuc_VII_L"/>
    <property type="match status" value="1"/>
</dbReference>
<keyword evidence="1 5" id="KW-0963">Cytoplasm</keyword>
<sequence>MTPPLPAPPRQVLAPAQLNALARGLLEDALGQVWIEGELGGVSRPASGHLYFALKDARAQVRCALFKPKSQRLGFRPVDGLQVLAHGRVTLYEPRGEYQLIVDHLEEAGEGALRRAFEALKAQLAAEGLFDATRKRPLPARIARIGVLSSPGGAAVHDVLTVLRRRFGLLEVDLLPVPVQGPQAAAEIVRMLSRADASARYDVLLLTRGGGSLEDLAAFNDEALARAIAAARTVVVSAIGHEIDVSISDFVADLRAATPSAAAELLSPDGRDLRRRLHRLREQIDIAVRRGIERGWLRLDPLQHRLGAQQPLARLQRGAERLAMLWHRLGLGIGQAQAARRARFGPLVRRLSAVHPRPRVEALAAASARLIDTHHRGITLRLAREATRLAALARALNAVNPLATLQRGYAIVLDADGRSVRSAASLSRGQEVAVRLSDGERRLRVLDDP</sequence>
<proteinExistence type="inferred from homology"/>
<comment type="subunit">
    <text evidence="5">Heterooligomer composed of large and small subunits.</text>
</comment>
<dbReference type="RefSeq" id="WP_337335925.1">
    <property type="nucleotide sequence ID" value="NZ_JBBDHC010000016.1"/>
</dbReference>
<gene>
    <name evidence="5 9" type="primary">xseA</name>
    <name evidence="9" type="ORF">WB794_11125</name>
</gene>
<dbReference type="CDD" id="cd04489">
    <property type="entry name" value="ExoVII_LU_OBF"/>
    <property type="match status" value="1"/>
</dbReference>
<dbReference type="GO" id="GO:0006308">
    <property type="term" value="P:DNA catabolic process"/>
    <property type="evidence" value="ECO:0007669"/>
    <property type="project" value="UniProtKB-UniRule"/>
</dbReference>
<evidence type="ECO:0000259" key="7">
    <source>
        <dbReference type="Pfam" id="PF02601"/>
    </source>
</evidence>
<evidence type="ECO:0000256" key="6">
    <source>
        <dbReference type="RuleBase" id="RU004355"/>
    </source>
</evidence>
<dbReference type="HAMAP" id="MF_00378">
    <property type="entry name" value="Exonuc_7_L"/>
    <property type="match status" value="1"/>
</dbReference>
<keyword evidence="4 5" id="KW-0269">Exonuclease</keyword>
<evidence type="ECO:0000256" key="3">
    <source>
        <dbReference type="ARBA" id="ARBA00022801"/>
    </source>
</evidence>
<comment type="function">
    <text evidence="5">Bidirectionally degrades single-stranded DNA into large acid-insoluble oligonucleotides, which are then degraded further into small acid-soluble oligonucleotides.</text>
</comment>
<dbReference type="Proteomes" id="UP001364472">
    <property type="component" value="Unassembled WGS sequence"/>
</dbReference>
<comment type="caution">
    <text evidence="9">The sequence shown here is derived from an EMBL/GenBank/DDBJ whole genome shotgun (WGS) entry which is preliminary data.</text>
</comment>
<dbReference type="EC" id="3.1.11.6" evidence="5"/>
<evidence type="ECO:0000313" key="9">
    <source>
        <dbReference type="EMBL" id="MEJ1250222.1"/>
    </source>
</evidence>
<feature type="domain" description="OB-fold nucleic acid binding" evidence="8">
    <location>
        <begin position="17"/>
        <end position="105"/>
    </location>
</feature>
<accession>A0AAW9R8A4</accession>
<evidence type="ECO:0000256" key="1">
    <source>
        <dbReference type="ARBA" id="ARBA00022490"/>
    </source>
</evidence>
<feature type="domain" description="Exonuclease VII large subunit C-terminal" evidence="7">
    <location>
        <begin position="129"/>
        <end position="442"/>
    </location>
</feature>
<dbReference type="NCBIfam" id="TIGR00237">
    <property type="entry name" value="xseA"/>
    <property type="match status" value="1"/>
</dbReference>
<dbReference type="GO" id="GO:0003676">
    <property type="term" value="F:nucleic acid binding"/>
    <property type="evidence" value="ECO:0007669"/>
    <property type="project" value="InterPro"/>
</dbReference>
<dbReference type="PANTHER" id="PTHR30008">
    <property type="entry name" value="EXODEOXYRIBONUCLEASE 7 LARGE SUBUNIT"/>
    <property type="match status" value="1"/>
</dbReference>
<dbReference type="PANTHER" id="PTHR30008:SF0">
    <property type="entry name" value="EXODEOXYRIBONUCLEASE 7 LARGE SUBUNIT"/>
    <property type="match status" value="1"/>
</dbReference>
<dbReference type="InterPro" id="IPR003753">
    <property type="entry name" value="Exonuc_VII_L"/>
</dbReference>
<dbReference type="Pfam" id="PF13742">
    <property type="entry name" value="tRNA_anti_2"/>
    <property type="match status" value="1"/>
</dbReference>
<comment type="subcellular location">
    <subcellularLocation>
        <location evidence="5 6">Cytoplasm</location>
    </subcellularLocation>
</comment>
<protein>
    <recommendedName>
        <fullName evidence="5">Exodeoxyribonuclease 7 large subunit</fullName>
        <ecNumber evidence="5">3.1.11.6</ecNumber>
    </recommendedName>
    <alternativeName>
        <fullName evidence="5">Exodeoxyribonuclease VII large subunit</fullName>
        <shortName evidence="5">Exonuclease VII large subunit</shortName>
    </alternativeName>
</protein>
<comment type="catalytic activity">
    <reaction evidence="5 6">
        <text>Exonucleolytic cleavage in either 5'- to 3'- or 3'- to 5'-direction to yield nucleoside 5'-phosphates.</text>
        <dbReference type="EC" id="3.1.11.6"/>
    </reaction>
</comment>
<comment type="similarity">
    <text evidence="5 6">Belongs to the XseA family.</text>
</comment>
<keyword evidence="2 5" id="KW-0540">Nuclease</keyword>
<keyword evidence="3 5" id="KW-0378">Hydrolase</keyword>
<dbReference type="InterPro" id="IPR020579">
    <property type="entry name" value="Exonuc_VII_lsu_C"/>
</dbReference>
<dbReference type="GO" id="GO:0009318">
    <property type="term" value="C:exodeoxyribonuclease VII complex"/>
    <property type="evidence" value="ECO:0007669"/>
    <property type="project" value="UniProtKB-UniRule"/>
</dbReference>
<evidence type="ECO:0000256" key="4">
    <source>
        <dbReference type="ARBA" id="ARBA00022839"/>
    </source>
</evidence>
<dbReference type="GO" id="GO:0008855">
    <property type="term" value="F:exodeoxyribonuclease VII activity"/>
    <property type="evidence" value="ECO:0007669"/>
    <property type="project" value="UniProtKB-UniRule"/>
</dbReference>
<reference evidence="9 10" key="1">
    <citation type="journal article" date="2016" name="Antonie Van Leeuwenhoek">
        <title>Denitratimonas tolerans gen. nov., sp. nov., a denitrifying bacterium isolated from a bioreactor for tannery wastewater treatment.</title>
        <authorList>
            <person name="Han S.I."/>
            <person name="Kim J.O."/>
            <person name="Lee Y.R."/>
            <person name="Ekpeghere K.I."/>
            <person name="Koh S.C."/>
            <person name="Whang K.S."/>
        </authorList>
    </citation>
    <scope>NUCLEOTIDE SEQUENCE [LARGE SCALE GENOMIC DNA]</scope>
    <source>
        <strain evidence="9 10">KACC 17565</strain>
    </source>
</reference>
<evidence type="ECO:0000313" key="10">
    <source>
        <dbReference type="Proteomes" id="UP001364472"/>
    </source>
</evidence>